<dbReference type="Gene3D" id="3.40.50.360">
    <property type="match status" value="1"/>
</dbReference>
<feature type="domain" description="FAD-binding FR-type" evidence="18">
    <location>
        <begin position="679"/>
        <end position="903"/>
    </location>
</feature>
<feature type="binding site" description="axial binding residue" evidence="15">
    <location>
        <position position="417"/>
    </location>
    <ligand>
        <name>heme</name>
        <dbReference type="ChEBI" id="CHEBI:30413"/>
    </ligand>
    <ligandPart>
        <name>Fe</name>
        <dbReference type="ChEBI" id="CHEBI:18248"/>
    </ligandPart>
</feature>
<dbReference type="InterPro" id="IPR039261">
    <property type="entry name" value="FNR_nucleotide-bd"/>
</dbReference>
<comment type="catalytic activity">
    <reaction evidence="14">
        <text>2 oxidized [cytochrome P450] + NADPH = 2 reduced [cytochrome P450] + NADP(+) + H(+)</text>
        <dbReference type="Rhea" id="RHEA:24040"/>
        <dbReference type="Rhea" id="RHEA-COMP:14627"/>
        <dbReference type="Rhea" id="RHEA-COMP:14628"/>
        <dbReference type="ChEBI" id="CHEBI:15378"/>
        <dbReference type="ChEBI" id="CHEBI:55376"/>
        <dbReference type="ChEBI" id="CHEBI:57783"/>
        <dbReference type="ChEBI" id="CHEBI:58349"/>
        <dbReference type="ChEBI" id="CHEBI:60344"/>
        <dbReference type="EC" id="1.6.2.4"/>
    </reaction>
</comment>
<keyword evidence="10 14" id="KW-0249">Electron transport</keyword>
<dbReference type="SUPFAM" id="SSF48264">
    <property type="entry name" value="Cytochrome P450"/>
    <property type="match status" value="1"/>
</dbReference>
<dbReference type="InterPro" id="IPR001433">
    <property type="entry name" value="OxRdtase_FAD/NAD-bd"/>
</dbReference>
<evidence type="ECO:0000313" key="20">
    <source>
        <dbReference type="Proteomes" id="UP000503462"/>
    </source>
</evidence>
<dbReference type="InterPro" id="IPR023173">
    <property type="entry name" value="NADPH_Cyt_P450_Rdtase_alpha"/>
</dbReference>
<protein>
    <recommendedName>
        <fullName evidence="14">Bifunctional cytochrome P450/NADPH--P450 reductase</fullName>
    </recommendedName>
    <domain>
        <recommendedName>
            <fullName evidence="14">Cytochrome P450</fullName>
            <ecNumber evidence="14">1.14.14.1</ecNumber>
        </recommendedName>
    </domain>
    <domain>
        <recommendedName>
            <fullName evidence="14">NADPH--cytochrome P450 reductase</fullName>
            <ecNumber evidence="14">1.6.2.4</ecNumber>
        </recommendedName>
    </domain>
</protein>
<keyword evidence="13 14" id="KW-0503">Monooxygenase</keyword>
<evidence type="ECO:0000259" key="17">
    <source>
        <dbReference type="PROSITE" id="PS50902"/>
    </source>
</evidence>
<dbReference type="GO" id="GO:0020037">
    <property type="term" value="F:heme binding"/>
    <property type="evidence" value="ECO:0007669"/>
    <property type="project" value="UniProtKB-UniRule"/>
</dbReference>
<dbReference type="Pfam" id="PF00667">
    <property type="entry name" value="FAD_binding_1"/>
    <property type="match status" value="1"/>
</dbReference>
<dbReference type="InterPro" id="IPR017938">
    <property type="entry name" value="Riboflavin_synthase-like_b-brl"/>
</dbReference>
<dbReference type="PANTHER" id="PTHR19384:SF127">
    <property type="entry name" value="BIFUNCTIONAL CYTOCHROME P450_NADPH--P450 REDUCTASE"/>
    <property type="match status" value="1"/>
</dbReference>
<comment type="cofactor">
    <cofactor evidence="14">
        <name>FAD</name>
        <dbReference type="ChEBI" id="CHEBI:57692"/>
    </cofactor>
    <cofactor evidence="14">
        <name>FMN</name>
        <dbReference type="ChEBI" id="CHEBI:58210"/>
    </cofactor>
</comment>
<dbReference type="InterPro" id="IPR036396">
    <property type="entry name" value="Cyt_P450_sf"/>
</dbReference>
<dbReference type="PANTHER" id="PTHR19384">
    <property type="entry name" value="NITRIC OXIDE SYNTHASE-RELATED"/>
    <property type="match status" value="1"/>
</dbReference>
<evidence type="ECO:0000256" key="3">
    <source>
        <dbReference type="ARBA" id="ARBA00022448"/>
    </source>
</evidence>
<dbReference type="GO" id="GO:0005506">
    <property type="term" value="F:iron ion binding"/>
    <property type="evidence" value="ECO:0007669"/>
    <property type="project" value="UniProtKB-UniRule"/>
</dbReference>
<dbReference type="EMBL" id="CP051140">
    <property type="protein sequence ID" value="QIW97695.1"/>
    <property type="molecule type" value="Genomic_DNA"/>
</dbReference>
<dbReference type="GO" id="GO:0050660">
    <property type="term" value="F:flavin adenine dinucleotide binding"/>
    <property type="evidence" value="ECO:0007669"/>
    <property type="project" value="TreeGrafter"/>
</dbReference>
<dbReference type="GO" id="GO:0005829">
    <property type="term" value="C:cytosol"/>
    <property type="evidence" value="ECO:0007669"/>
    <property type="project" value="TreeGrafter"/>
</dbReference>
<dbReference type="InterPro" id="IPR029039">
    <property type="entry name" value="Flavoprotein-like_sf"/>
</dbReference>
<evidence type="ECO:0000313" key="19">
    <source>
        <dbReference type="EMBL" id="QIW97695.1"/>
    </source>
</evidence>
<evidence type="ECO:0000256" key="14">
    <source>
        <dbReference type="PIRNR" id="PIRNR000209"/>
    </source>
</evidence>
<dbReference type="CDD" id="cd06206">
    <property type="entry name" value="bifunctional_CYPOR"/>
    <property type="match status" value="1"/>
</dbReference>
<comment type="cofactor">
    <cofactor evidence="1 14 15">
        <name>heme</name>
        <dbReference type="ChEBI" id="CHEBI:30413"/>
    </cofactor>
</comment>
<dbReference type="InterPro" id="IPR008254">
    <property type="entry name" value="Flavodoxin/NO_synth"/>
</dbReference>
<dbReference type="InterPro" id="IPR017927">
    <property type="entry name" value="FAD-bd_FR_type"/>
</dbReference>
<dbReference type="EC" id="1.14.14.1" evidence="14"/>
<name>A0A6H0XSP0_9PEZI</name>
<evidence type="ECO:0000256" key="5">
    <source>
        <dbReference type="ARBA" id="ARBA00022630"/>
    </source>
</evidence>
<dbReference type="GO" id="GO:0003958">
    <property type="term" value="F:NADPH-hemoprotein reductase activity"/>
    <property type="evidence" value="ECO:0007669"/>
    <property type="project" value="UniProtKB-UniRule"/>
</dbReference>
<dbReference type="Gene3D" id="2.40.30.10">
    <property type="entry name" value="Translation factors"/>
    <property type="match status" value="1"/>
</dbReference>
<dbReference type="OrthoDB" id="1470350at2759"/>
<evidence type="ECO:0000256" key="10">
    <source>
        <dbReference type="ARBA" id="ARBA00022982"/>
    </source>
</evidence>
<accession>A0A6H0XSP0</accession>
<evidence type="ECO:0000256" key="4">
    <source>
        <dbReference type="ARBA" id="ARBA00022617"/>
    </source>
</evidence>
<keyword evidence="8 14" id="KW-0274">FAD</keyword>
<dbReference type="PRINTS" id="PR00463">
    <property type="entry name" value="EP450I"/>
</dbReference>
<dbReference type="PROSITE" id="PS51384">
    <property type="entry name" value="FAD_FR"/>
    <property type="match status" value="1"/>
</dbReference>
<comment type="catalytic activity">
    <reaction evidence="14">
        <text>an organic molecule + reduced [NADPH--hemoprotein reductase] + O2 = an alcohol + oxidized [NADPH--hemoprotein reductase] + H2O + H(+)</text>
        <dbReference type="Rhea" id="RHEA:17149"/>
        <dbReference type="Rhea" id="RHEA-COMP:11964"/>
        <dbReference type="Rhea" id="RHEA-COMP:11965"/>
        <dbReference type="ChEBI" id="CHEBI:15377"/>
        <dbReference type="ChEBI" id="CHEBI:15378"/>
        <dbReference type="ChEBI" id="CHEBI:15379"/>
        <dbReference type="ChEBI" id="CHEBI:30879"/>
        <dbReference type="ChEBI" id="CHEBI:57618"/>
        <dbReference type="ChEBI" id="CHEBI:58210"/>
        <dbReference type="ChEBI" id="CHEBI:142491"/>
        <dbReference type="EC" id="1.14.14.1"/>
    </reaction>
</comment>
<evidence type="ECO:0000256" key="16">
    <source>
        <dbReference type="SAM" id="Coils"/>
    </source>
</evidence>
<keyword evidence="3 14" id="KW-0813">Transport</keyword>
<dbReference type="SUPFAM" id="SSF52218">
    <property type="entry name" value="Flavoproteins"/>
    <property type="match status" value="1"/>
</dbReference>
<dbReference type="Gene3D" id="1.10.630.10">
    <property type="entry name" value="Cytochrome P450"/>
    <property type="match status" value="1"/>
</dbReference>
<dbReference type="Proteomes" id="UP000503462">
    <property type="component" value="Chromosome 2"/>
</dbReference>
<dbReference type="Gene3D" id="3.40.50.80">
    <property type="entry name" value="Nucleotide-binding domain of ferredoxin-NADP reductase (FNR) module"/>
    <property type="match status" value="1"/>
</dbReference>
<reference evidence="19 20" key="1">
    <citation type="journal article" date="2016" name="Sci. Rep.">
        <title>Peltaster fructicola genome reveals evolution from an invasive phytopathogen to an ectophytic parasite.</title>
        <authorList>
            <person name="Xu C."/>
            <person name="Chen H."/>
            <person name="Gleason M.L."/>
            <person name="Xu J.R."/>
            <person name="Liu H."/>
            <person name="Zhang R."/>
            <person name="Sun G."/>
        </authorList>
    </citation>
    <scope>NUCLEOTIDE SEQUENCE [LARGE SCALE GENOMIC DNA]</scope>
    <source>
        <strain evidence="19 20">LNHT1506</strain>
    </source>
</reference>
<dbReference type="FunFam" id="1.10.630.10:FF:000040">
    <property type="entry name" value="Bifunctional cytochrome P450/NADPH--P450 reductase"/>
    <property type="match status" value="1"/>
</dbReference>
<dbReference type="PIRSF" id="PIRSF000209">
    <property type="entry name" value="Bifunctional_P450_P450R"/>
    <property type="match status" value="1"/>
</dbReference>
<organism evidence="19 20">
    <name type="scientific">Peltaster fructicola</name>
    <dbReference type="NCBI Taxonomy" id="286661"/>
    <lineage>
        <taxon>Eukaryota</taxon>
        <taxon>Fungi</taxon>
        <taxon>Dikarya</taxon>
        <taxon>Ascomycota</taxon>
        <taxon>Pezizomycotina</taxon>
        <taxon>Dothideomycetes</taxon>
        <taxon>Dothideomycetes incertae sedis</taxon>
        <taxon>Peltaster</taxon>
    </lineage>
</organism>
<dbReference type="GO" id="GO:0070330">
    <property type="term" value="F:aromatase activity"/>
    <property type="evidence" value="ECO:0007669"/>
    <property type="project" value="UniProtKB-UniRule"/>
</dbReference>
<keyword evidence="4 14" id="KW-0349">Heme</keyword>
<evidence type="ECO:0000256" key="1">
    <source>
        <dbReference type="ARBA" id="ARBA00001971"/>
    </source>
</evidence>
<evidence type="ECO:0000259" key="18">
    <source>
        <dbReference type="PROSITE" id="PS51384"/>
    </source>
</evidence>
<keyword evidence="12 14" id="KW-0408">Iron</keyword>
<dbReference type="InterPro" id="IPR003097">
    <property type="entry name" value="CysJ-like_FAD-binding"/>
</dbReference>
<dbReference type="EC" id="1.6.2.4" evidence="14"/>
<dbReference type="Gene3D" id="1.20.990.10">
    <property type="entry name" value="NADPH-cytochrome p450 Reductase, Chain A, domain 3"/>
    <property type="match status" value="1"/>
</dbReference>
<evidence type="ECO:0000256" key="8">
    <source>
        <dbReference type="ARBA" id="ARBA00022827"/>
    </source>
</evidence>
<keyword evidence="11 14" id="KW-0560">Oxidoreductase</keyword>
<feature type="domain" description="Flavodoxin-like" evidence="17">
    <location>
        <begin position="505"/>
        <end position="646"/>
    </location>
</feature>
<comment type="similarity">
    <text evidence="2 14">In the N-terminal section; belongs to the cytochrome P450 family.</text>
</comment>
<sequence length="1067" mass="119180">MKDLRDNIPVPAEVPVLGNLFSLTGDTVFESLELMAETAGPIFKLKAFGIERIVCADAAILEEICDEKRFWKGPSDALLALGGKQAVPRYGLFAAPTEDEMDWQVAHRILVPAFGPLAIEKMFPEMYDMASQLVMKFARHGPDYRIPLTDDFTRLTLDTIALCSMDYRFNSFYSDEMHPFINAMNTLLTVTNDRLRPSGIFKRLNPWDKSQQQADAGREYMTSFGRKLAQQRRDNPIDKPDLLNAMVNGTDPKTGKQMDNELIALNITTFLVAGHETTSGLLSFAFHFLLKNPATYFKAQQEVDRVVGTAKLEPHHLKDFRYLNAVLRETLRLYPTAPGFMRAIRADSPNYWESLGGDSYAINKDDRVIALLSATQKDPKVYGEDAKEFNPDRMLDENFEKLPSAAWKPFGTGTRACIGRAFSWQESLMVMAMLFQNFNLTMDDEKYKMKIKQSLTIKPDGFFVRATLRDGLHATTLQSKLSGTVNDAVTEKNATTELGSDAQAMTILYGSNTGTCQSLAERLSTEARKHGFNATVRDMDAAVGKLPRDQPVVIVTASYEGLPPDNANAFVAWLESLAEGDSLTGVKYALYGCGHSDWASTFQRIPTLCDDILQQHGAQRIVERGLCNAAQGDIFSTFDSWSDGSLWPALSSGETKTSSLAPGLDVEMSTQKRGLFLRQDVQKATVMAERQLTATGEPQKRHLEVKLPQGMRYETGDYLAILPLNPEENIKRVLRRFELSTDATIKIKTGSATFLPTGVQLSIHDLLSLYVELSSPATKKDILACMDASAEPDKLQHFIDNFETSTERRTSLLDILESNPSIELNFSSYLAMLPPLRPRHYSISSSPLKDPKRCTVTYALIDEAARSGNGRFIGVTGTYMAGLSKGDEVLVSVRSTNKFFHLPADVEGVPVLMFCGGSGIAPFRGFIEERAVQLKAGRKLAPALIFVGCRSSTKDRLYADELDAWRKAGVVDVRYAFSKEPEESEGCKYVQDRMLKDKEDILRLWRAGAKVFTCGGTTFSAQVGQMAKHILKEVMQDKDEKMEITEEEAEEWFRKRRNERFVVDVFA</sequence>
<evidence type="ECO:0000256" key="7">
    <source>
        <dbReference type="ARBA" id="ARBA00022723"/>
    </source>
</evidence>
<keyword evidence="5 14" id="KW-0285">Flavoprotein</keyword>
<evidence type="ECO:0000256" key="6">
    <source>
        <dbReference type="ARBA" id="ARBA00022643"/>
    </source>
</evidence>
<dbReference type="Pfam" id="PF00067">
    <property type="entry name" value="p450"/>
    <property type="match status" value="1"/>
</dbReference>
<keyword evidence="9 14" id="KW-0521">NADP</keyword>
<keyword evidence="6 14" id="KW-0288">FMN</keyword>
<dbReference type="AlphaFoldDB" id="A0A6H0XSP0"/>
<feature type="coiled-coil region" evidence="16">
    <location>
        <begin position="1028"/>
        <end position="1055"/>
    </location>
</feature>
<evidence type="ECO:0000256" key="13">
    <source>
        <dbReference type="ARBA" id="ARBA00023033"/>
    </source>
</evidence>
<dbReference type="PROSITE" id="PS00086">
    <property type="entry name" value="CYTOCHROME_P450"/>
    <property type="match status" value="1"/>
</dbReference>
<dbReference type="InterPro" id="IPR002401">
    <property type="entry name" value="Cyt_P450_E_grp-I"/>
</dbReference>
<dbReference type="InterPro" id="IPR023206">
    <property type="entry name" value="Bifunctional_P450_P450_red"/>
</dbReference>
<gene>
    <name evidence="19" type="ORF">AMS68_003213</name>
</gene>
<keyword evidence="20" id="KW-1185">Reference proteome</keyword>
<dbReference type="PROSITE" id="PS50902">
    <property type="entry name" value="FLAVODOXIN_LIKE"/>
    <property type="match status" value="1"/>
</dbReference>
<evidence type="ECO:0000256" key="11">
    <source>
        <dbReference type="ARBA" id="ARBA00023002"/>
    </source>
</evidence>
<evidence type="ECO:0000256" key="2">
    <source>
        <dbReference type="ARBA" id="ARBA00010018"/>
    </source>
</evidence>
<evidence type="ECO:0000256" key="12">
    <source>
        <dbReference type="ARBA" id="ARBA00023004"/>
    </source>
</evidence>
<dbReference type="InterPro" id="IPR001128">
    <property type="entry name" value="Cyt_P450"/>
</dbReference>
<evidence type="ECO:0000256" key="15">
    <source>
        <dbReference type="PIRSR" id="PIRSR000209-1"/>
    </source>
</evidence>
<keyword evidence="7 14" id="KW-0479">Metal-binding</keyword>
<dbReference type="Pfam" id="PF00258">
    <property type="entry name" value="Flavodoxin_1"/>
    <property type="match status" value="1"/>
</dbReference>
<proteinExistence type="inferred from homology"/>
<dbReference type="InterPro" id="IPR017972">
    <property type="entry name" value="Cyt_P450_CS"/>
</dbReference>
<dbReference type="Pfam" id="PF00175">
    <property type="entry name" value="NAD_binding_1"/>
    <property type="match status" value="1"/>
</dbReference>
<dbReference type="GO" id="GO:0010181">
    <property type="term" value="F:FMN binding"/>
    <property type="evidence" value="ECO:0007669"/>
    <property type="project" value="UniProtKB-UniRule"/>
</dbReference>
<dbReference type="SUPFAM" id="SSF52343">
    <property type="entry name" value="Ferredoxin reductase-like, C-terminal NADP-linked domain"/>
    <property type="match status" value="1"/>
</dbReference>
<dbReference type="PRINTS" id="PR00385">
    <property type="entry name" value="P450"/>
</dbReference>
<dbReference type="SUPFAM" id="SSF63380">
    <property type="entry name" value="Riboflavin synthase domain-like"/>
    <property type="match status" value="1"/>
</dbReference>
<keyword evidence="16" id="KW-0175">Coiled coil</keyword>
<evidence type="ECO:0000256" key="9">
    <source>
        <dbReference type="ARBA" id="ARBA00022857"/>
    </source>
</evidence>
<dbReference type="CDD" id="cd11068">
    <property type="entry name" value="CYP120A1"/>
    <property type="match status" value="1"/>
</dbReference>